<dbReference type="InterPro" id="IPR016166">
    <property type="entry name" value="FAD-bd_PCMH"/>
</dbReference>
<dbReference type="Pfam" id="PF01565">
    <property type="entry name" value="FAD_binding_4"/>
    <property type="match status" value="1"/>
</dbReference>
<dbReference type="PANTHER" id="PTHR11748">
    <property type="entry name" value="D-LACTATE DEHYDROGENASE"/>
    <property type="match status" value="1"/>
</dbReference>
<keyword evidence="2" id="KW-0274">FAD</keyword>
<comment type="caution">
    <text evidence="5">The sequence shown here is derived from an EMBL/GenBank/DDBJ whole genome shotgun (WGS) entry which is preliminary data.</text>
</comment>
<accession>A0A1C3E6Q8</accession>
<dbReference type="InterPro" id="IPR016169">
    <property type="entry name" value="FAD-bd_PCMH_sub2"/>
</dbReference>
<dbReference type="GO" id="GO:0003824">
    <property type="term" value="F:catalytic activity"/>
    <property type="evidence" value="ECO:0007669"/>
    <property type="project" value="InterPro"/>
</dbReference>
<dbReference type="AlphaFoldDB" id="A0A1C3E6Q8"/>
<dbReference type="InterPro" id="IPR006094">
    <property type="entry name" value="Oxid_FAD_bind_N"/>
</dbReference>
<evidence type="ECO:0000259" key="4">
    <source>
        <dbReference type="PROSITE" id="PS51387"/>
    </source>
</evidence>
<dbReference type="PROSITE" id="PS51387">
    <property type="entry name" value="FAD_PCMH"/>
    <property type="match status" value="1"/>
</dbReference>
<dbReference type="Proteomes" id="UP000094828">
    <property type="component" value="Unassembled WGS sequence"/>
</dbReference>
<evidence type="ECO:0000313" key="5">
    <source>
        <dbReference type="EMBL" id="ODA28893.1"/>
    </source>
</evidence>
<organism evidence="5 6">
    <name type="scientific">Planctopirus hydrillae</name>
    <dbReference type="NCBI Taxonomy" id="1841610"/>
    <lineage>
        <taxon>Bacteria</taxon>
        <taxon>Pseudomonadati</taxon>
        <taxon>Planctomycetota</taxon>
        <taxon>Planctomycetia</taxon>
        <taxon>Planctomycetales</taxon>
        <taxon>Planctomycetaceae</taxon>
        <taxon>Planctopirus</taxon>
    </lineage>
</organism>
<sequence length="449" mass="49410">MSDARAMSRTSGAFSAGEVGTAKDRTVKDETLKDETVKSHTAKKHTVRPESIDEGRLWLEANFREAQATIVPSGARLSSQSLYRSPQALVTFDTTGWNRLIDYPARDMTITVEAGMTWRELCALLDVEGQQLPLDVLEGEATIGGLVASGFYGPRQYGYGTIRDYLLGFSGLTADGLLFQAGGRVVKNVAGYDLAKLMCGSRGTLALLTQCTFKLKPQPAQWSWVLTTWETWEDLEPALERLLLSETRPVAVDVLQRAGLPPVGNDLTLAILLEGSQVSLDWEVQTIRKELSNLGPTELLVISEDRQTAPADRLMTCLLSSQQQRPYELMVSLPSSKLVALARQFPETTRIMGRGLDGTLVLSWNEPPAHHELAAGLASLIDSASLAGHPQEAIWEWTRWPDDSIPPPANRPPEASSSRWSWALKQQLDPLGLLNPSVLDLRCGRPWPE</sequence>
<evidence type="ECO:0000256" key="1">
    <source>
        <dbReference type="ARBA" id="ARBA00022630"/>
    </source>
</evidence>
<dbReference type="SUPFAM" id="SSF55103">
    <property type="entry name" value="FAD-linked oxidases, C-terminal domain"/>
    <property type="match status" value="1"/>
</dbReference>
<keyword evidence="1" id="KW-0285">Flavoprotein</keyword>
<keyword evidence="6" id="KW-1185">Reference proteome</keyword>
<dbReference type="InterPro" id="IPR016164">
    <property type="entry name" value="FAD-linked_Oxase-like_C"/>
</dbReference>
<feature type="domain" description="FAD-binding PCMH-type" evidence="4">
    <location>
        <begin position="37"/>
        <end position="218"/>
    </location>
</feature>
<dbReference type="STRING" id="1841610.A6X21_10345"/>
<proteinExistence type="predicted"/>
<reference evidence="5 6" key="1">
    <citation type="submission" date="2016-05" db="EMBL/GenBank/DDBJ databases">
        <title>Genomic and physiological characterization of Planctopirus sp. isolated from fresh water lake.</title>
        <authorList>
            <person name="Subhash Y."/>
            <person name="Ramana C."/>
        </authorList>
    </citation>
    <scope>NUCLEOTIDE SEQUENCE [LARGE SCALE GENOMIC DNA]</scope>
    <source>
        <strain evidence="5 6">JC280</strain>
    </source>
</reference>
<evidence type="ECO:0000313" key="6">
    <source>
        <dbReference type="Proteomes" id="UP000094828"/>
    </source>
</evidence>
<feature type="compositionally biased region" description="Basic and acidic residues" evidence="3">
    <location>
        <begin position="21"/>
        <end position="38"/>
    </location>
</feature>
<name>A0A1C3E6Q8_9PLAN</name>
<dbReference type="Gene3D" id="3.30.465.10">
    <property type="match status" value="1"/>
</dbReference>
<dbReference type="OrthoDB" id="9767256at2"/>
<feature type="region of interest" description="Disordered" evidence="3">
    <location>
        <begin position="1"/>
        <end position="48"/>
    </location>
</feature>
<dbReference type="SUPFAM" id="SSF56176">
    <property type="entry name" value="FAD-binding/transporter-associated domain-like"/>
    <property type="match status" value="1"/>
</dbReference>
<dbReference type="EMBL" id="LYDR01000150">
    <property type="protein sequence ID" value="ODA28893.1"/>
    <property type="molecule type" value="Genomic_DNA"/>
</dbReference>
<protein>
    <recommendedName>
        <fullName evidence="4">FAD-binding PCMH-type domain-containing protein</fullName>
    </recommendedName>
</protein>
<dbReference type="InterPro" id="IPR036318">
    <property type="entry name" value="FAD-bd_PCMH-like_sf"/>
</dbReference>
<evidence type="ECO:0000256" key="3">
    <source>
        <dbReference type="SAM" id="MobiDB-lite"/>
    </source>
</evidence>
<gene>
    <name evidence="5" type="ORF">A6X21_10345</name>
</gene>
<dbReference type="PANTHER" id="PTHR11748:SF103">
    <property type="entry name" value="GLYCOLATE OXIDASE SUBUNIT GLCE"/>
    <property type="match status" value="1"/>
</dbReference>
<evidence type="ECO:0000256" key="2">
    <source>
        <dbReference type="ARBA" id="ARBA00022827"/>
    </source>
</evidence>
<dbReference type="GO" id="GO:0071949">
    <property type="term" value="F:FAD binding"/>
    <property type="evidence" value="ECO:0007669"/>
    <property type="project" value="InterPro"/>
</dbReference>